<keyword evidence="1" id="KW-0472">Membrane</keyword>
<keyword evidence="1" id="KW-0812">Transmembrane</keyword>
<name>A0A9N8DDE9_9STRA</name>
<organism evidence="2 3">
    <name type="scientific">Seminavis robusta</name>
    <dbReference type="NCBI Taxonomy" id="568900"/>
    <lineage>
        <taxon>Eukaryota</taxon>
        <taxon>Sar</taxon>
        <taxon>Stramenopiles</taxon>
        <taxon>Ochrophyta</taxon>
        <taxon>Bacillariophyta</taxon>
        <taxon>Bacillariophyceae</taxon>
        <taxon>Bacillariophycidae</taxon>
        <taxon>Naviculales</taxon>
        <taxon>Naviculaceae</taxon>
        <taxon>Seminavis</taxon>
    </lineage>
</organism>
<feature type="transmembrane region" description="Helical" evidence="1">
    <location>
        <begin position="120"/>
        <end position="147"/>
    </location>
</feature>
<dbReference type="Proteomes" id="UP001153069">
    <property type="component" value="Unassembled WGS sequence"/>
</dbReference>
<evidence type="ECO:0000256" key="1">
    <source>
        <dbReference type="SAM" id="Phobius"/>
    </source>
</evidence>
<keyword evidence="3" id="KW-1185">Reference proteome</keyword>
<evidence type="ECO:0000313" key="2">
    <source>
        <dbReference type="EMBL" id="CAB9499755.1"/>
    </source>
</evidence>
<proteinExistence type="predicted"/>
<dbReference type="EMBL" id="CAICTM010000067">
    <property type="protein sequence ID" value="CAB9499755.1"/>
    <property type="molecule type" value="Genomic_DNA"/>
</dbReference>
<dbReference type="AlphaFoldDB" id="A0A9N8DDE9"/>
<feature type="transmembrane region" description="Helical" evidence="1">
    <location>
        <begin position="159"/>
        <end position="176"/>
    </location>
</feature>
<reference evidence="2" key="1">
    <citation type="submission" date="2020-06" db="EMBL/GenBank/DDBJ databases">
        <authorList>
            <consortium name="Plant Systems Biology data submission"/>
        </authorList>
    </citation>
    <scope>NUCLEOTIDE SEQUENCE</scope>
    <source>
        <strain evidence="2">D6</strain>
    </source>
</reference>
<gene>
    <name evidence="2" type="ORF">SEMRO_68_G038020.1</name>
</gene>
<protein>
    <submittedName>
        <fullName evidence="2">Uncharacterized protein</fullName>
    </submittedName>
</protein>
<evidence type="ECO:0000313" key="3">
    <source>
        <dbReference type="Proteomes" id="UP001153069"/>
    </source>
</evidence>
<comment type="caution">
    <text evidence="2">The sequence shown here is derived from an EMBL/GenBank/DDBJ whole genome shotgun (WGS) entry which is preliminary data.</text>
</comment>
<sequence length="194" mass="21413">MGLFSKIRRRLRQYRFDGEEDLQMEPPAEITIYRNRGTWLEGEFIMMGQGGFGLPSIVSRQDNHFDTPTVAIMDNRDKSYTAQAHEQSPLIAPARVIRLSRDDYMPHETSSTHLTKAVEAVTAAILMLCVVTTFAGLNATGCAVIVAVSLSNQPITDSVLASVLLLTMGTVGTRCVRWTARHDILLETRGGNCA</sequence>
<keyword evidence="1" id="KW-1133">Transmembrane helix</keyword>
<accession>A0A9N8DDE9</accession>